<dbReference type="Proteomes" id="UP000774750">
    <property type="component" value="Unassembled WGS sequence"/>
</dbReference>
<evidence type="ECO:0000313" key="3">
    <source>
        <dbReference type="EMBL" id="MBM6919669.1"/>
    </source>
</evidence>
<evidence type="ECO:0000313" key="4">
    <source>
        <dbReference type="Proteomes" id="UP000774750"/>
    </source>
</evidence>
<dbReference type="InterPro" id="IPR001387">
    <property type="entry name" value="Cro/C1-type_HTH"/>
</dbReference>
<keyword evidence="1" id="KW-0238">DNA-binding</keyword>
<gene>
    <name evidence="3" type="ORF">H6A12_00605</name>
</gene>
<dbReference type="CDD" id="cd00093">
    <property type="entry name" value="HTH_XRE"/>
    <property type="match status" value="1"/>
</dbReference>
<dbReference type="RefSeq" id="WP_204443658.1">
    <property type="nucleotide sequence ID" value="NZ_JACJKY010000001.1"/>
</dbReference>
<proteinExistence type="predicted"/>
<dbReference type="PROSITE" id="PS50943">
    <property type="entry name" value="HTH_CROC1"/>
    <property type="match status" value="1"/>
</dbReference>
<name>A0A938X6Q6_9FIRM</name>
<feature type="domain" description="HTH cro/C1-type" evidence="2">
    <location>
        <begin position="8"/>
        <end position="68"/>
    </location>
</feature>
<evidence type="ECO:0000259" key="2">
    <source>
        <dbReference type="PROSITE" id="PS50943"/>
    </source>
</evidence>
<dbReference type="PANTHER" id="PTHR46558:SF11">
    <property type="entry name" value="HTH-TYPE TRANSCRIPTIONAL REGULATOR XRE"/>
    <property type="match status" value="1"/>
</dbReference>
<dbReference type="SMART" id="SM00530">
    <property type="entry name" value="HTH_XRE"/>
    <property type="match status" value="1"/>
</dbReference>
<accession>A0A938X6Q6</accession>
<dbReference type="Pfam" id="PF01381">
    <property type="entry name" value="HTH_3"/>
    <property type="match status" value="1"/>
</dbReference>
<dbReference type="EMBL" id="JACJKY010000001">
    <property type="protein sequence ID" value="MBM6919669.1"/>
    <property type="molecule type" value="Genomic_DNA"/>
</dbReference>
<dbReference type="AlphaFoldDB" id="A0A938X6Q6"/>
<dbReference type="SUPFAM" id="SSF47413">
    <property type="entry name" value="lambda repressor-like DNA-binding domains"/>
    <property type="match status" value="1"/>
</dbReference>
<dbReference type="InterPro" id="IPR010982">
    <property type="entry name" value="Lambda_DNA-bd_dom_sf"/>
</dbReference>
<sequence length="176" mass="20489">MNVVGTRLRELRQNSSMTQEQLAHKLSEITGVNISTRTVSGYETGTREPDIRTLVSIASYFNISLDWLLGISNRMERASEPAPDEKYLSFPEISFMIRDFSKQLNAISMKAEQKGIYFDMFSEDLSPLHPYAKDYILHEVKRCMNRCDWFLENIDSFKLSNDCFNGDLIERYFSRD</sequence>
<evidence type="ECO:0000256" key="1">
    <source>
        <dbReference type="ARBA" id="ARBA00023125"/>
    </source>
</evidence>
<protein>
    <submittedName>
        <fullName evidence="3">Helix-turn-helix transcriptional regulator</fullName>
    </submittedName>
</protein>
<organism evidence="3 4">
    <name type="scientific">Merdimmobilis hominis</name>
    <dbReference type="NCBI Taxonomy" id="2897707"/>
    <lineage>
        <taxon>Bacteria</taxon>
        <taxon>Bacillati</taxon>
        <taxon>Bacillota</taxon>
        <taxon>Clostridia</taxon>
        <taxon>Eubacteriales</taxon>
        <taxon>Oscillospiraceae</taxon>
        <taxon>Merdimmobilis</taxon>
    </lineage>
</organism>
<reference evidence="3" key="1">
    <citation type="submission" date="2020-08" db="EMBL/GenBank/DDBJ databases">
        <authorList>
            <person name="Cejkova D."/>
            <person name="Kubasova T."/>
            <person name="Jahodarova E."/>
            <person name="Rychlik I."/>
        </authorList>
    </citation>
    <scope>NUCLEOTIDE SEQUENCE</scope>
    <source>
        <strain evidence="3">An559</strain>
    </source>
</reference>
<reference evidence="3" key="2">
    <citation type="journal article" date="2021" name="Sci. Rep.">
        <title>The distribution of antibiotic resistance genes in chicken gut microbiota commensals.</title>
        <authorList>
            <person name="Juricova H."/>
            <person name="Matiasovicova J."/>
            <person name="Kubasova T."/>
            <person name="Cejkova D."/>
            <person name="Rychlik I."/>
        </authorList>
    </citation>
    <scope>NUCLEOTIDE SEQUENCE</scope>
    <source>
        <strain evidence="3">An559</strain>
    </source>
</reference>
<dbReference type="GO" id="GO:0003677">
    <property type="term" value="F:DNA binding"/>
    <property type="evidence" value="ECO:0007669"/>
    <property type="project" value="UniProtKB-KW"/>
</dbReference>
<dbReference type="Gene3D" id="1.10.260.40">
    <property type="entry name" value="lambda repressor-like DNA-binding domains"/>
    <property type="match status" value="1"/>
</dbReference>
<comment type="caution">
    <text evidence="3">The sequence shown here is derived from an EMBL/GenBank/DDBJ whole genome shotgun (WGS) entry which is preliminary data.</text>
</comment>
<keyword evidence="4" id="KW-1185">Reference proteome</keyword>
<dbReference type="PANTHER" id="PTHR46558">
    <property type="entry name" value="TRACRIPTIONAL REGULATORY PROTEIN-RELATED-RELATED"/>
    <property type="match status" value="1"/>
</dbReference>